<comment type="cofactor">
    <cofactor evidence="1">
        <name>FAD</name>
        <dbReference type="ChEBI" id="CHEBI:57692"/>
    </cofactor>
</comment>
<dbReference type="Pfam" id="PF02852">
    <property type="entry name" value="Pyr_redox_dim"/>
    <property type="match status" value="1"/>
</dbReference>
<evidence type="ECO:0000256" key="2">
    <source>
        <dbReference type="ARBA" id="ARBA00007532"/>
    </source>
</evidence>
<evidence type="ECO:0000256" key="4">
    <source>
        <dbReference type="ARBA" id="ARBA00022827"/>
    </source>
</evidence>
<dbReference type="PRINTS" id="PR00368">
    <property type="entry name" value="FADPNR"/>
</dbReference>
<evidence type="ECO:0000313" key="12">
    <source>
        <dbReference type="EMBL" id="MFD2204462.1"/>
    </source>
</evidence>
<dbReference type="InterPro" id="IPR012999">
    <property type="entry name" value="Pyr_OxRdtase_I_AS"/>
</dbReference>
<dbReference type="EC" id="1.-.-.-" evidence="12"/>
<dbReference type="InterPro" id="IPR001100">
    <property type="entry name" value="Pyr_nuc-diS_OxRdtase"/>
</dbReference>
<dbReference type="InterPro" id="IPR036188">
    <property type="entry name" value="FAD/NAD-bd_sf"/>
</dbReference>
<keyword evidence="4 9" id="KW-0274">FAD</keyword>
<comment type="caution">
    <text evidence="12">The sequence shown here is derived from an EMBL/GenBank/DDBJ whole genome shotgun (WGS) entry which is preliminary data.</text>
</comment>
<organism evidence="12 13">
    <name type="scientific">Kiloniella antarctica</name>
    <dbReference type="NCBI Taxonomy" id="1550907"/>
    <lineage>
        <taxon>Bacteria</taxon>
        <taxon>Pseudomonadati</taxon>
        <taxon>Pseudomonadota</taxon>
        <taxon>Alphaproteobacteria</taxon>
        <taxon>Rhodospirillales</taxon>
        <taxon>Kiloniellaceae</taxon>
        <taxon>Kiloniella</taxon>
    </lineage>
</organism>
<evidence type="ECO:0000259" key="10">
    <source>
        <dbReference type="Pfam" id="PF02852"/>
    </source>
</evidence>
<dbReference type="PRINTS" id="PR00411">
    <property type="entry name" value="PNDRDTASEI"/>
</dbReference>
<dbReference type="Gene3D" id="3.50.50.60">
    <property type="entry name" value="FAD/NAD(P)-binding domain"/>
    <property type="match status" value="2"/>
</dbReference>
<dbReference type="PANTHER" id="PTHR43014:SF2">
    <property type="entry name" value="MERCURIC REDUCTASE"/>
    <property type="match status" value="1"/>
</dbReference>
<dbReference type="Proteomes" id="UP001597294">
    <property type="component" value="Unassembled WGS sequence"/>
</dbReference>
<feature type="domain" description="FAD/NAD(P)-binding" evidence="11">
    <location>
        <begin position="5"/>
        <end position="318"/>
    </location>
</feature>
<feature type="domain" description="Pyridine nucleotide-disulphide oxidoreductase dimerisation" evidence="10">
    <location>
        <begin position="339"/>
        <end position="444"/>
    </location>
</feature>
<evidence type="ECO:0000256" key="8">
    <source>
        <dbReference type="ARBA" id="ARBA00023284"/>
    </source>
</evidence>
<evidence type="ECO:0000256" key="3">
    <source>
        <dbReference type="ARBA" id="ARBA00022630"/>
    </source>
</evidence>
<dbReference type="PANTHER" id="PTHR43014">
    <property type="entry name" value="MERCURIC REDUCTASE"/>
    <property type="match status" value="1"/>
</dbReference>
<evidence type="ECO:0000259" key="11">
    <source>
        <dbReference type="Pfam" id="PF07992"/>
    </source>
</evidence>
<comment type="similarity">
    <text evidence="2 9">Belongs to the class-I pyridine nucleotide-disulfide oxidoreductase family.</text>
</comment>
<keyword evidence="5" id="KW-0521">NADP</keyword>
<keyword evidence="3 9" id="KW-0285">Flavoprotein</keyword>
<dbReference type="Gene3D" id="3.30.390.30">
    <property type="match status" value="1"/>
</dbReference>
<keyword evidence="7" id="KW-1015">Disulfide bond</keyword>
<name>A0ABW5BED9_9PROT</name>
<evidence type="ECO:0000256" key="1">
    <source>
        <dbReference type="ARBA" id="ARBA00001974"/>
    </source>
</evidence>
<evidence type="ECO:0000313" key="13">
    <source>
        <dbReference type="Proteomes" id="UP001597294"/>
    </source>
</evidence>
<dbReference type="GO" id="GO:0016491">
    <property type="term" value="F:oxidoreductase activity"/>
    <property type="evidence" value="ECO:0007669"/>
    <property type="project" value="UniProtKB-KW"/>
</dbReference>
<dbReference type="Pfam" id="PF07992">
    <property type="entry name" value="Pyr_redox_2"/>
    <property type="match status" value="1"/>
</dbReference>
<dbReference type="EMBL" id="JBHUII010000001">
    <property type="protein sequence ID" value="MFD2204462.1"/>
    <property type="molecule type" value="Genomic_DNA"/>
</dbReference>
<keyword evidence="8 9" id="KW-0676">Redox-active center</keyword>
<gene>
    <name evidence="12" type="ORF">ACFSKO_02510</name>
</gene>
<evidence type="ECO:0000256" key="6">
    <source>
        <dbReference type="ARBA" id="ARBA00023002"/>
    </source>
</evidence>
<reference evidence="13" key="1">
    <citation type="journal article" date="2019" name="Int. J. Syst. Evol. Microbiol.">
        <title>The Global Catalogue of Microorganisms (GCM) 10K type strain sequencing project: providing services to taxonomists for standard genome sequencing and annotation.</title>
        <authorList>
            <consortium name="The Broad Institute Genomics Platform"/>
            <consortium name="The Broad Institute Genome Sequencing Center for Infectious Disease"/>
            <person name="Wu L."/>
            <person name="Ma J."/>
        </authorList>
    </citation>
    <scope>NUCLEOTIDE SEQUENCE [LARGE SCALE GENOMIC DNA]</scope>
    <source>
        <strain evidence="13">CGMCC 4.7192</strain>
    </source>
</reference>
<dbReference type="PROSITE" id="PS00076">
    <property type="entry name" value="PYRIDINE_REDOX_1"/>
    <property type="match status" value="1"/>
</dbReference>
<evidence type="ECO:0000256" key="7">
    <source>
        <dbReference type="ARBA" id="ARBA00023157"/>
    </source>
</evidence>
<sequence length="471" mass="50923">MIKTDICVIGAGSAGLSIAAGAVQMGADTVLVESGRMGGDCLNYGCVPSKALLTAGKAARHWKKAKDFGVDYQTPQIDFQAVHDHVKGVIADIEPHDSVERFEELGVRVVQAKGEFLDPKTLKVGEETVQARRFIISTGSRAMVPPIKGIDRVSYLTNESVFDLTDLPKKLIVVGGGPIGCELGQAFHNLGSQVTIVEMATIMPKDDTDLVEVVRSRLQADGLAIMENTKVLSASQNTNGIVLRVEEDGVEKELKGSHLLLAAGRAPNVENLNLEAAGIDYERQGIVVDKRLRTSNKKIYAAGDVTGGYQFTHMAAYDAGIIIRNALFRLPAKVSYNAVPWVTYTDPELAQVGLSENDATKTGQEYRVLTWAYADNDRARAERRTEGKVKVIVSKKGKILGASIVGLQAGELILPWCLALSKGLKIGDVANVIAPYPTLSEVSKRVAGSYYTESLFSDRVKMIVRFLSKFG</sequence>
<dbReference type="PIRSF" id="PIRSF000350">
    <property type="entry name" value="Mercury_reductase_MerA"/>
    <property type="match status" value="1"/>
</dbReference>
<proteinExistence type="inferred from homology"/>
<keyword evidence="6 9" id="KW-0560">Oxidoreductase</keyword>
<dbReference type="InterPro" id="IPR004099">
    <property type="entry name" value="Pyr_nucl-diS_OxRdtase_dimer"/>
</dbReference>
<dbReference type="RefSeq" id="WP_380248071.1">
    <property type="nucleotide sequence ID" value="NZ_JBHUII010000001.1"/>
</dbReference>
<dbReference type="SUPFAM" id="SSF51905">
    <property type="entry name" value="FAD/NAD(P)-binding domain"/>
    <property type="match status" value="1"/>
</dbReference>
<protein>
    <submittedName>
        <fullName evidence="12">Dihydrolipoyl dehydrogenase family protein</fullName>
        <ecNumber evidence="12">1.-.-.-</ecNumber>
    </submittedName>
</protein>
<evidence type="ECO:0000256" key="9">
    <source>
        <dbReference type="RuleBase" id="RU003691"/>
    </source>
</evidence>
<dbReference type="InterPro" id="IPR023753">
    <property type="entry name" value="FAD/NAD-binding_dom"/>
</dbReference>
<dbReference type="SUPFAM" id="SSF55424">
    <property type="entry name" value="FAD/NAD-linked reductases, dimerisation (C-terminal) domain"/>
    <property type="match status" value="1"/>
</dbReference>
<accession>A0ABW5BED9</accession>
<evidence type="ECO:0000256" key="5">
    <source>
        <dbReference type="ARBA" id="ARBA00022857"/>
    </source>
</evidence>
<dbReference type="InterPro" id="IPR016156">
    <property type="entry name" value="FAD/NAD-linked_Rdtase_dimer_sf"/>
</dbReference>
<keyword evidence="13" id="KW-1185">Reference proteome</keyword>